<dbReference type="SUPFAM" id="SSF48657">
    <property type="entry name" value="FinO-like"/>
    <property type="match status" value="1"/>
</dbReference>
<feature type="compositionally biased region" description="Basic residues" evidence="5">
    <location>
        <begin position="139"/>
        <end position="153"/>
    </location>
</feature>
<keyword evidence="1 4" id="KW-0963">Cytoplasm</keyword>
<evidence type="ECO:0000256" key="2">
    <source>
        <dbReference type="ARBA" id="ARBA00022884"/>
    </source>
</evidence>
<evidence type="ECO:0000259" key="6">
    <source>
        <dbReference type="SMART" id="SM00945"/>
    </source>
</evidence>
<organism evidence="7 8">
    <name type="scientific">Thalassotalea nanhaiensis</name>
    <dbReference type="NCBI Taxonomy" id="3065648"/>
    <lineage>
        <taxon>Bacteria</taxon>
        <taxon>Pseudomonadati</taxon>
        <taxon>Pseudomonadota</taxon>
        <taxon>Gammaproteobacteria</taxon>
        <taxon>Alteromonadales</taxon>
        <taxon>Colwelliaceae</taxon>
        <taxon>Thalassotalea</taxon>
    </lineage>
</organism>
<dbReference type="RefSeq" id="WP_348389521.1">
    <property type="nucleotide sequence ID" value="NZ_CP134146.1"/>
</dbReference>
<evidence type="ECO:0000313" key="7">
    <source>
        <dbReference type="EMBL" id="WNC70381.1"/>
    </source>
</evidence>
<dbReference type="PANTHER" id="PTHR38106:SF1">
    <property type="entry name" value="RNA CHAPERONE PROQ"/>
    <property type="match status" value="1"/>
</dbReference>
<dbReference type="PANTHER" id="PTHR38106">
    <property type="entry name" value="RNA CHAPERONE PROQ"/>
    <property type="match status" value="1"/>
</dbReference>
<feature type="domain" description="ProQ/FinO" evidence="6">
    <location>
        <begin position="4"/>
        <end position="118"/>
    </location>
</feature>
<sequence length="212" mass="23457">MMETKRITSKEIISHLVEKFPACFSIEGKVKPLKIGIFQELATELENDEKVSKTQLRQALRHYTSSWRYLKSIKVGNHRVNLAGEDAELIDQEQADFAAKTLKESQDKFANKKTQDKKENKSYKGTKAGDKGSTVTSKAKPKVGKAKKMPAKPKVKLTKVEANSLTKGMNVMVQVGNSPLDATITEVAGKDVSVQLTSGMVVKTQADKIFTK</sequence>
<dbReference type="HAMAP" id="MF_00749">
    <property type="entry name" value="ProQ"/>
    <property type="match status" value="1"/>
</dbReference>
<dbReference type="Gene3D" id="1.10.1710.10">
    <property type="entry name" value="ProQ/FinO domain"/>
    <property type="match status" value="1"/>
</dbReference>
<evidence type="ECO:0000256" key="4">
    <source>
        <dbReference type="HAMAP-Rule" id="MF_00749"/>
    </source>
</evidence>
<feature type="region of interest" description="Disordered" evidence="5">
    <location>
        <begin position="107"/>
        <end position="153"/>
    </location>
</feature>
<dbReference type="NCBIfam" id="NF003434">
    <property type="entry name" value="PRK04950.1"/>
    <property type="match status" value="1"/>
</dbReference>
<protein>
    <recommendedName>
        <fullName evidence="4">RNA chaperone ProQ</fullName>
    </recommendedName>
</protein>
<dbReference type="Proteomes" id="UP001248581">
    <property type="component" value="Chromosome"/>
</dbReference>
<dbReference type="Pfam" id="PF17516">
    <property type="entry name" value="ProQ_C"/>
    <property type="match status" value="1"/>
</dbReference>
<keyword evidence="8" id="KW-1185">Reference proteome</keyword>
<evidence type="ECO:0000256" key="5">
    <source>
        <dbReference type="SAM" id="MobiDB-lite"/>
    </source>
</evidence>
<dbReference type="InterPro" id="IPR023529">
    <property type="entry name" value="ProQ"/>
</dbReference>
<evidence type="ECO:0000256" key="1">
    <source>
        <dbReference type="ARBA" id="ARBA00022490"/>
    </source>
</evidence>
<feature type="compositionally biased region" description="Basic and acidic residues" evidence="5">
    <location>
        <begin position="107"/>
        <end position="130"/>
    </location>
</feature>
<proteinExistence type="inferred from homology"/>
<dbReference type="InterPro" id="IPR016103">
    <property type="entry name" value="ProQ/FinO"/>
</dbReference>
<comment type="function">
    <text evidence="4">RNA chaperone with significant RNA binding, RNA strand exchange and RNA duplexing activities.</text>
</comment>
<keyword evidence="3 4" id="KW-0143">Chaperone</keyword>
<reference evidence="8" key="1">
    <citation type="submission" date="2023-09" db="EMBL/GenBank/DDBJ databases">
        <authorList>
            <person name="Li S."/>
            <person name="Li X."/>
            <person name="Zhang C."/>
            <person name="Zhao Z."/>
        </authorList>
    </citation>
    <scope>NUCLEOTIDE SEQUENCE [LARGE SCALE GENOMIC DNA]</scope>
    <source>
        <strain evidence="8">SQ345</strain>
    </source>
</reference>
<dbReference type="EMBL" id="CP134146">
    <property type="protein sequence ID" value="WNC70381.1"/>
    <property type="molecule type" value="Genomic_DNA"/>
</dbReference>
<dbReference type="InterPro" id="IPR036442">
    <property type="entry name" value="ProQ/FinO_sf"/>
</dbReference>
<comment type="subcellular location">
    <subcellularLocation>
        <location evidence="4">Cytoplasm</location>
    </subcellularLocation>
</comment>
<dbReference type="InterPro" id="IPR035236">
    <property type="entry name" value="ProQ_C"/>
</dbReference>
<accession>A0ABY9TND5</accession>
<evidence type="ECO:0000313" key="8">
    <source>
        <dbReference type="Proteomes" id="UP001248581"/>
    </source>
</evidence>
<evidence type="ECO:0000256" key="3">
    <source>
        <dbReference type="ARBA" id="ARBA00023186"/>
    </source>
</evidence>
<dbReference type="SMART" id="SM00945">
    <property type="entry name" value="ProQ"/>
    <property type="match status" value="1"/>
</dbReference>
<dbReference type="Pfam" id="PF04352">
    <property type="entry name" value="ProQ"/>
    <property type="match status" value="1"/>
</dbReference>
<comment type="similarity">
    <text evidence="4">Belongs to the ProQ family.</text>
</comment>
<keyword evidence="2 4" id="KW-0694">RNA-binding</keyword>
<gene>
    <name evidence="4 7" type="primary">proQ</name>
    <name evidence="7" type="ORF">RI845_07890</name>
</gene>
<name>A0ABY9TND5_9GAMM</name>